<organism evidence="1 2">
    <name type="scientific">Diphasiastrum complanatum</name>
    <name type="common">Issler's clubmoss</name>
    <name type="synonym">Lycopodium complanatum</name>
    <dbReference type="NCBI Taxonomy" id="34168"/>
    <lineage>
        <taxon>Eukaryota</taxon>
        <taxon>Viridiplantae</taxon>
        <taxon>Streptophyta</taxon>
        <taxon>Embryophyta</taxon>
        <taxon>Tracheophyta</taxon>
        <taxon>Lycopodiopsida</taxon>
        <taxon>Lycopodiales</taxon>
        <taxon>Lycopodiaceae</taxon>
        <taxon>Lycopodioideae</taxon>
        <taxon>Diphasiastrum</taxon>
    </lineage>
</organism>
<proteinExistence type="predicted"/>
<keyword evidence="2" id="KW-1185">Reference proteome</keyword>
<evidence type="ECO:0000313" key="1">
    <source>
        <dbReference type="EMBL" id="KAJ7555036.1"/>
    </source>
</evidence>
<dbReference type="Proteomes" id="UP001162992">
    <property type="component" value="Chromosome 5"/>
</dbReference>
<protein>
    <submittedName>
        <fullName evidence="1">Uncharacterized protein</fullName>
    </submittedName>
</protein>
<name>A0ACC2DLI0_DIPCM</name>
<comment type="caution">
    <text evidence="1">The sequence shown here is derived from an EMBL/GenBank/DDBJ whole genome shotgun (WGS) entry which is preliminary data.</text>
</comment>
<reference evidence="2" key="1">
    <citation type="journal article" date="2024" name="Proc. Natl. Acad. Sci. U.S.A.">
        <title>Extraordinary preservation of gene collinearity over three hundred million years revealed in homosporous lycophytes.</title>
        <authorList>
            <person name="Li C."/>
            <person name="Wickell D."/>
            <person name="Kuo L.Y."/>
            <person name="Chen X."/>
            <person name="Nie B."/>
            <person name="Liao X."/>
            <person name="Peng D."/>
            <person name="Ji J."/>
            <person name="Jenkins J."/>
            <person name="Williams M."/>
            <person name="Shu S."/>
            <person name="Plott C."/>
            <person name="Barry K."/>
            <person name="Rajasekar S."/>
            <person name="Grimwood J."/>
            <person name="Han X."/>
            <person name="Sun S."/>
            <person name="Hou Z."/>
            <person name="He W."/>
            <person name="Dai G."/>
            <person name="Sun C."/>
            <person name="Schmutz J."/>
            <person name="Leebens-Mack J.H."/>
            <person name="Li F.W."/>
            <person name="Wang L."/>
        </authorList>
    </citation>
    <scope>NUCLEOTIDE SEQUENCE [LARGE SCALE GENOMIC DNA]</scope>
    <source>
        <strain evidence="2">cv. PW_Plant_1</strain>
    </source>
</reference>
<gene>
    <name evidence="1" type="ORF">O6H91_05G019500</name>
</gene>
<sequence length="345" mass="39573">MAMTTCQELLPGLIDEVAYLCLLRVPLAYHGHMRKVCRRWNQILNARQFYNDRILRQLEQEWIYALVRDNKLKNSWWAFDPHFKLWLKLPPMPDSRQSHAVGQECRSLCGKLIVCGGWHETPLDDVTIFDPKTNCWTSATPMLSPRAHFVSGEMKHQLYVAGGSDGWQPRSQTAECYDPFENNWRPMPVAETGISFCLGITLDDKLFVKARGGSPKQTQMFWPELNLWSSLETRMLDEPTSLHAVLDGKLYRLDVLNHGYIMKLYEMETDTWKSLSYFRHFFVGQQSIQDVVACSGKLWAVGSDFGVVVIEVHNTQATAYVSLERGSALMSPSCEKIVKCLVMRA</sequence>
<evidence type="ECO:0000313" key="2">
    <source>
        <dbReference type="Proteomes" id="UP001162992"/>
    </source>
</evidence>
<accession>A0ACC2DLI0</accession>
<dbReference type="EMBL" id="CM055096">
    <property type="protein sequence ID" value="KAJ7555036.1"/>
    <property type="molecule type" value="Genomic_DNA"/>
</dbReference>